<protein>
    <recommendedName>
        <fullName evidence="6">BCL-6 corepressor</fullName>
    </recommendedName>
</protein>
<feature type="compositionally biased region" description="Basic and acidic residues" evidence="4">
    <location>
        <begin position="847"/>
        <end position="857"/>
    </location>
</feature>
<dbReference type="GO" id="GO:0005634">
    <property type="term" value="C:nucleus"/>
    <property type="evidence" value="ECO:0007669"/>
    <property type="project" value="TreeGrafter"/>
</dbReference>
<feature type="region of interest" description="Disordered" evidence="4">
    <location>
        <begin position="515"/>
        <end position="583"/>
    </location>
</feature>
<dbReference type="InterPro" id="IPR047144">
    <property type="entry name" value="BCOR-like"/>
</dbReference>
<feature type="region of interest" description="Disordered" evidence="4">
    <location>
        <begin position="173"/>
        <end position="193"/>
    </location>
</feature>
<feature type="compositionally biased region" description="Polar residues" evidence="4">
    <location>
        <begin position="1161"/>
        <end position="1171"/>
    </location>
</feature>
<keyword evidence="2" id="KW-0040">ANK repeat</keyword>
<reference evidence="5" key="1">
    <citation type="submission" date="2020-11" db="EMBL/GenBank/DDBJ databases">
        <authorList>
            <person name="Tran Van P."/>
        </authorList>
    </citation>
    <scope>NUCLEOTIDE SEQUENCE</scope>
</reference>
<dbReference type="SUPFAM" id="SSF48403">
    <property type="entry name" value="Ankyrin repeat"/>
    <property type="match status" value="1"/>
</dbReference>
<evidence type="ECO:0008006" key="6">
    <source>
        <dbReference type="Google" id="ProtNLM"/>
    </source>
</evidence>
<dbReference type="Gene3D" id="1.25.40.20">
    <property type="entry name" value="Ankyrin repeat-containing domain"/>
    <property type="match status" value="1"/>
</dbReference>
<feature type="region of interest" description="Disordered" evidence="4">
    <location>
        <begin position="287"/>
        <end position="399"/>
    </location>
</feature>
<dbReference type="PROSITE" id="PS50297">
    <property type="entry name" value="ANK_REP_REGION"/>
    <property type="match status" value="2"/>
</dbReference>
<feature type="repeat" description="ANK" evidence="2">
    <location>
        <begin position="1479"/>
        <end position="1511"/>
    </location>
</feature>
<feature type="compositionally biased region" description="Basic residues" evidence="4">
    <location>
        <begin position="515"/>
        <end position="527"/>
    </location>
</feature>
<feature type="compositionally biased region" description="Basic and acidic residues" evidence="4">
    <location>
        <begin position="627"/>
        <end position="659"/>
    </location>
</feature>
<evidence type="ECO:0000256" key="2">
    <source>
        <dbReference type="PROSITE-ProRule" id="PRU00023"/>
    </source>
</evidence>
<feature type="region of interest" description="Disordered" evidence="4">
    <location>
        <begin position="743"/>
        <end position="860"/>
    </location>
</feature>
<dbReference type="SMART" id="SM00248">
    <property type="entry name" value="ANK"/>
    <property type="match status" value="3"/>
</dbReference>
<feature type="compositionally biased region" description="Low complexity" evidence="4">
    <location>
        <begin position="784"/>
        <end position="801"/>
    </location>
</feature>
<dbReference type="InterPro" id="IPR036770">
    <property type="entry name" value="Ankyrin_rpt-contain_sf"/>
</dbReference>
<feature type="compositionally biased region" description="Basic and acidic residues" evidence="4">
    <location>
        <begin position="602"/>
        <end position="619"/>
    </location>
</feature>
<feature type="region of interest" description="Disordered" evidence="4">
    <location>
        <begin position="1029"/>
        <end position="1073"/>
    </location>
</feature>
<feature type="compositionally biased region" description="Basic and acidic residues" evidence="4">
    <location>
        <begin position="538"/>
        <end position="555"/>
    </location>
</feature>
<feature type="region of interest" description="Disordered" evidence="4">
    <location>
        <begin position="1"/>
        <end position="83"/>
    </location>
</feature>
<dbReference type="PANTHER" id="PTHR24117:SF9">
    <property type="entry name" value="BCL-6 COREPRESSOR PCGF1 BINDING DOMAIN-CONTAINING PROTEIN"/>
    <property type="match status" value="1"/>
</dbReference>
<organism evidence="5">
    <name type="scientific">Timema tahoe</name>
    <dbReference type="NCBI Taxonomy" id="61484"/>
    <lineage>
        <taxon>Eukaryota</taxon>
        <taxon>Metazoa</taxon>
        <taxon>Ecdysozoa</taxon>
        <taxon>Arthropoda</taxon>
        <taxon>Hexapoda</taxon>
        <taxon>Insecta</taxon>
        <taxon>Pterygota</taxon>
        <taxon>Neoptera</taxon>
        <taxon>Polyneoptera</taxon>
        <taxon>Phasmatodea</taxon>
        <taxon>Timematodea</taxon>
        <taxon>Timematoidea</taxon>
        <taxon>Timematidae</taxon>
        <taxon>Timema</taxon>
    </lineage>
</organism>
<feature type="compositionally biased region" description="Polar residues" evidence="4">
    <location>
        <begin position="341"/>
        <end position="358"/>
    </location>
</feature>
<gene>
    <name evidence="5" type="ORF">TTEB3V08_LOCUS4358</name>
</gene>
<evidence type="ECO:0000256" key="4">
    <source>
        <dbReference type="SAM" id="MobiDB-lite"/>
    </source>
</evidence>
<evidence type="ECO:0000256" key="3">
    <source>
        <dbReference type="SAM" id="Coils"/>
    </source>
</evidence>
<dbReference type="PANTHER" id="PTHR24117">
    <property type="entry name" value="AGAP007537-PB"/>
    <property type="match status" value="1"/>
</dbReference>
<dbReference type="Pfam" id="PF12796">
    <property type="entry name" value="Ank_2"/>
    <property type="match status" value="1"/>
</dbReference>
<dbReference type="Pfam" id="PF00023">
    <property type="entry name" value="Ank"/>
    <property type="match status" value="1"/>
</dbReference>
<accession>A0A7R9IDW0</accession>
<dbReference type="EMBL" id="OE001236">
    <property type="protein sequence ID" value="CAD7456326.1"/>
    <property type="molecule type" value="Genomic_DNA"/>
</dbReference>
<feature type="compositionally biased region" description="Polar residues" evidence="4">
    <location>
        <begin position="30"/>
        <end position="83"/>
    </location>
</feature>
<feature type="compositionally biased region" description="Basic and acidic residues" evidence="4">
    <location>
        <begin position="666"/>
        <end position="722"/>
    </location>
</feature>
<dbReference type="InterPro" id="IPR038227">
    <property type="entry name" value="PUFD_som_sf"/>
</dbReference>
<dbReference type="Gene3D" id="3.10.260.40">
    <property type="entry name" value="BCL-6 corepressor, PCGF1 binding domain"/>
    <property type="match status" value="1"/>
</dbReference>
<feature type="compositionally biased region" description="Low complexity" evidence="4">
    <location>
        <begin position="300"/>
        <end position="322"/>
    </location>
</feature>
<dbReference type="InterPro" id="IPR002110">
    <property type="entry name" value="Ankyrin_rpt"/>
</dbReference>
<feature type="compositionally biased region" description="Low complexity" evidence="4">
    <location>
        <begin position="1"/>
        <end position="29"/>
    </location>
</feature>
<feature type="repeat" description="ANK" evidence="2">
    <location>
        <begin position="1446"/>
        <end position="1474"/>
    </location>
</feature>
<feature type="compositionally biased region" description="Polar residues" evidence="4">
    <location>
        <begin position="290"/>
        <end position="299"/>
    </location>
</feature>
<name>A0A7R9IDW0_9NEOP</name>
<dbReference type="PROSITE" id="PS50088">
    <property type="entry name" value="ANK_REPEAT"/>
    <property type="match status" value="2"/>
</dbReference>
<feature type="region of interest" description="Disordered" evidence="4">
    <location>
        <begin position="1135"/>
        <end position="1175"/>
    </location>
</feature>
<comment type="similarity">
    <text evidence="1">Belongs to the BCOR family.</text>
</comment>
<proteinExistence type="inferred from homology"/>
<feature type="compositionally biased region" description="Basic and acidic residues" evidence="4">
    <location>
        <begin position="1034"/>
        <end position="1043"/>
    </location>
</feature>
<feature type="coiled-coil region" evidence="3">
    <location>
        <begin position="103"/>
        <end position="130"/>
    </location>
</feature>
<feature type="compositionally biased region" description="Basic and acidic residues" evidence="4">
    <location>
        <begin position="574"/>
        <end position="583"/>
    </location>
</feature>
<dbReference type="GO" id="GO:0003714">
    <property type="term" value="F:transcription corepressor activity"/>
    <property type="evidence" value="ECO:0007669"/>
    <property type="project" value="TreeGrafter"/>
</dbReference>
<dbReference type="PRINTS" id="PR01415">
    <property type="entry name" value="ANKYRIN"/>
</dbReference>
<feature type="region of interest" description="Disordered" evidence="4">
    <location>
        <begin position="1286"/>
        <end position="1313"/>
    </location>
</feature>
<evidence type="ECO:0000256" key="1">
    <source>
        <dbReference type="ARBA" id="ARBA00034703"/>
    </source>
</evidence>
<evidence type="ECO:0000313" key="5">
    <source>
        <dbReference type="EMBL" id="CAD7456326.1"/>
    </source>
</evidence>
<feature type="region of interest" description="Disordered" evidence="4">
    <location>
        <begin position="915"/>
        <end position="940"/>
    </location>
</feature>
<feature type="compositionally biased region" description="Polar residues" evidence="4">
    <location>
        <begin position="928"/>
        <end position="939"/>
    </location>
</feature>
<keyword evidence="3" id="KW-0175">Coiled coil</keyword>
<dbReference type="GO" id="GO:0000122">
    <property type="term" value="P:negative regulation of transcription by RNA polymerase II"/>
    <property type="evidence" value="ECO:0007669"/>
    <property type="project" value="TreeGrafter"/>
</dbReference>
<feature type="compositionally biased region" description="Low complexity" evidence="4">
    <location>
        <begin position="359"/>
        <end position="372"/>
    </location>
</feature>
<sequence>MLQQQGHHQLQQTNHLHQTTTTSKGSTTSLLNYSHHQTLSHSNSSYTHISNPYPTQQASHNNSQLPSPRGNSLQKLLTSSTTAQSQDIVRNAALGGVADKRVLSILRNSLEIKEARMTQLQNQLQQSAHLQRQRTASLQQNQQMNQYLTSPTEQMCYVQNMTAQQPEAPVQLISHQKPSPSPTLPPTSRHNLPTMTAGLENDQSVVAMTKLHTQKTINPVGGDEDCRPAMTRIHNEPQKIRRIDTENVHSNMMSNSAPGGNGDLDGLAAYLAARIRTKAELKQVGPLDEMNSSGQQQFRSPTPVSSAVSVSNSSVHSSRTTPGTPVVFSPQPVQDSGVECDQSSARISSEQVPSSVQHSIQGNSGGTQSSGSPPKLTRERVACPPRRRLFSRPDEELGGSGAVSVAAVPVVLPVTLAPPRDMSGLRSSSETSVFDFRDSDSEGEMPVLERQTLDEMRRDRKSHTKQTQPLTADKSKEVLVEVKIEKVDVEEGETDTDPIWGNMCDKFMEELKQGTHKIKKRGRRKKASPTAPITARSKKMESKAIKEEVIEENEKTNVTIENVDANKHMPTVSKRNDTPETKDELLRNVDELLEKKNNILRKADCGNETKKSLDVKTEVDIENGTTVKEKTFENKETFENDKEKLDKVVVKKEVIEEKKSKRGKSPSKEKLLEKSRDKPKEKSVEKDRSSERKNKSVGKDKSLDRKEQMATKKTEASKKVKKELKIATKDIRKWESDNVPIVRRSRGRPRKNIVTEKEVDKDVDDEISLAEMKARLGKSESSKEVSVAGSDSSTSSESELSGSEEEVDTVARRLRKRKCQSKEEKCDRSAVGMRLRSKDSSSSSVTPKKESPPDKGKATPVKLEISAKTNPVISKPSFGDGSDFRPGWEEELYRFKRSLRMPLSLINIPRPSNRMSTSLPDLDPYPNSPSTSTIDSSDFNPDLRNTVATNLFNSRQTWSSLRSDLADSDIESISNISTNWNPVLRGDEIAVDSEEATSSTTLSAKNKTKLNSSCNSLLNDLLNRFSQNIYPPKKSTESKDEKNSVNLLSRTKSKTPEPKSTSSLGIELSKDSSNSMGKVGYFRKKGMNDFRDAFLKNRGILGEGFSPAVFKSRTRTETLVMRQRATVREVFGADRPASAPPACRDDSLEEVDKEGFGGDNSARTNGESVNKTPGGLRSAALLRSNKAVLNSKRRLLHGKIRRNHDLLRVLATKKLSSLDIGTPHPLESDPALLLPRLEGPDQDIAVLPNSPAVGKRIKLRSVRRKFRSGFDYIRKKKKYQKKDVDLEGTKEKRKVRRHLDSPSGARGAVSEPVKGSRHLIGTSAFTYNNKTLPLQPTVVIMPKQMLELKHVGKKTAGEANKEMGGTDNRKFLKFDDHVLTQFSVQFSLPRPSSESVQDIQNEIRGWVINKGLGETLLHRAARLGYTDVAAYCLENLDMPSSPRDNAGYTPLHEACLRGHLEIARLLLMYGANVSDCAPGGFRPLHEAVDNGNLELIRLLLSYGADPLLETYNGSTPLSLANNEDVRCLMQHHLADVQGRSAPPWHFEGPASFFDPVHSGYDPLKGPPLNPPEPPELEEMEFETSEVAMPVLYSLVNEAPNDRWVLLQDVMAVLRFKTRDAVLRQLNTDPAVSPKSTLRELKMADFLEQAHCCHVLGAGERINVRASKVALLKYTDKMRELLGIEKVTLNLR</sequence>
<feature type="compositionally biased region" description="Basic and acidic residues" evidence="4">
    <location>
        <begin position="772"/>
        <end position="783"/>
    </location>
</feature>
<feature type="region of interest" description="Disordered" evidence="4">
    <location>
        <begin position="602"/>
        <end position="722"/>
    </location>
</feature>